<organism evidence="1 2">
    <name type="scientific">Thermoproteota archaeon</name>
    <dbReference type="NCBI Taxonomy" id="2056631"/>
    <lineage>
        <taxon>Archaea</taxon>
        <taxon>Thermoproteota</taxon>
    </lineage>
</organism>
<comment type="caution">
    <text evidence="1">The sequence shown here is derived from an EMBL/GenBank/DDBJ whole genome shotgun (WGS) entry which is preliminary data.</text>
</comment>
<dbReference type="EMBL" id="QMQX01000192">
    <property type="protein sequence ID" value="RLE49836.1"/>
    <property type="molecule type" value="Genomic_DNA"/>
</dbReference>
<dbReference type="Proteomes" id="UP000272051">
    <property type="component" value="Unassembled WGS sequence"/>
</dbReference>
<protein>
    <submittedName>
        <fullName evidence="1">Uncharacterized protein</fullName>
    </submittedName>
</protein>
<dbReference type="InterPro" id="IPR009057">
    <property type="entry name" value="Homeodomain-like_sf"/>
</dbReference>
<accession>A0A497ERT9</accession>
<evidence type="ECO:0000313" key="1">
    <source>
        <dbReference type="EMBL" id="RLE49836.1"/>
    </source>
</evidence>
<dbReference type="AlphaFoldDB" id="A0A497ERT9"/>
<dbReference type="Gene3D" id="1.10.10.60">
    <property type="entry name" value="Homeodomain-like"/>
    <property type="match status" value="1"/>
</dbReference>
<name>A0A497ERT9_9CREN</name>
<reference evidence="1 2" key="1">
    <citation type="submission" date="2018-06" db="EMBL/GenBank/DDBJ databases">
        <title>Extensive metabolic versatility and redundancy in microbially diverse, dynamic hydrothermal sediments.</title>
        <authorList>
            <person name="Dombrowski N."/>
            <person name="Teske A."/>
            <person name="Baker B.J."/>
        </authorList>
    </citation>
    <scope>NUCLEOTIDE SEQUENCE [LARGE SCALE GENOMIC DNA]</scope>
    <source>
        <strain evidence="1">B34_G17</strain>
    </source>
</reference>
<dbReference type="SUPFAM" id="SSF46689">
    <property type="entry name" value="Homeodomain-like"/>
    <property type="match status" value="1"/>
</dbReference>
<proteinExistence type="predicted"/>
<gene>
    <name evidence="1" type="ORF">DRJ33_07905</name>
</gene>
<evidence type="ECO:0000313" key="2">
    <source>
        <dbReference type="Proteomes" id="UP000272051"/>
    </source>
</evidence>
<sequence length="71" mass="8280">MAAEFERDFIIMHLEAAKVRGKRIGRPRKQVNMRKVKYYLNKGLSIRAVAKIIGVSPQTIIRRLKEQELSK</sequence>